<evidence type="ECO:0000313" key="3">
    <source>
        <dbReference type="Proteomes" id="UP000252415"/>
    </source>
</evidence>
<dbReference type="EMBL" id="QPJD01000002">
    <property type="protein sequence ID" value="RCW51222.1"/>
    <property type="molecule type" value="Genomic_DNA"/>
</dbReference>
<dbReference type="Gene3D" id="3.20.20.70">
    <property type="entry name" value="Aldolase class I"/>
    <property type="match status" value="1"/>
</dbReference>
<dbReference type="InterPro" id="IPR013785">
    <property type="entry name" value="Aldolase_TIM"/>
</dbReference>
<keyword evidence="3" id="KW-1185">Reference proteome</keyword>
<evidence type="ECO:0000256" key="1">
    <source>
        <dbReference type="ARBA" id="ARBA00010424"/>
    </source>
</evidence>
<reference evidence="2 3" key="1">
    <citation type="submission" date="2018-07" db="EMBL/GenBank/DDBJ databases">
        <title>Genomic Encyclopedia of Type Strains, Phase III (KMG-III): the genomes of soil and plant-associated and newly described type strains.</title>
        <authorList>
            <person name="Whitman W."/>
        </authorList>
    </citation>
    <scope>NUCLEOTIDE SEQUENCE [LARGE SCALE GENOMIC DNA]</scope>
    <source>
        <strain evidence="2 3">CECT 7506</strain>
    </source>
</reference>
<organism evidence="2 3">
    <name type="scientific">Paenibacillus prosopidis</name>
    <dbReference type="NCBI Taxonomy" id="630520"/>
    <lineage>
        <taxon>Bacteria</taxon>
        <taxon>Bacillati</taxon>
        <taxon>Bacillota</taxon>
        <taxon>Bacilli</taxon>
        <taxon>Bacillales</taxon>
        <taxon>Paenibacillaceae</taxon>
        <taxon>Paenibacillus</taxon>
    </lineage>
</organism>
<dbReference type="RefSeq" id="WP_245975892.1">
    <property type="nucleotide sequence ID" value="NZ_QPJD01000002.1"/>
</dbReference>
<dbReference type="Proteomes" id="UP000252415">
    <property type="component" value="Unassembled WGS sequence"/>
</dbReference>
<comment type="caution">
    <text evidence="2">The sequence shown here is derived from an EMBL/GenBank/DDBJ whole genome shotgun (WGS) entry which is preliminary data.</text>
</comment>
<evidence type="ECO:0000313" key="2">
    <source>
        <dbReference type="EMBL" id="RCW51222.1"/>
    </source>
</evidence>
<sequence length="276" mass="30606">MMRTATVEEWHHLLQDPSGRRTAGRMNRNGQTMVIDKGIGPNLFSDFIQLAGPYADIVKLAFGTSVLYAPELLRHKLKLATEQGLIIMPGGTLLETAIQQQNVSSFMDTICSLGFNGIEVSDGTIELDRKRRTALIKEGIKRGLYVVTEYGKKAAGSTIDPNELAFTAECDWEAGSMLVTVEARESGLDVGLFDEEGQCREDTLEQVLSKVSDSSRLMWEAPLKQQQVYLLKQFGANVHLGNIAPSDVLALEAMRRGLRSDTFEFGHVSEPNYYMI</sequence>
<dbReference type="InterPro" id="IPR036112">
    <property type="entry name" value="ComA_synth_sf"/>
</dbReference>
<proteinExistence type="inferred from homology"/>
<gene>
    <name evidence="2" type="ORF">DFP97_102417</name>
</gene>
<dbReference type="AlphaFoldDB" id="A0A368W7B5"/>
<accession>A0A368W7B5</accession>
<comment type="similarity">
    <text evidence="1">Belongs to the phosphosulfolactate synthase family.</text>
</comment>
<name>A0A368W7B5_9BACL</name>
<dbReference type="SUPFAM" id="SSF102110">
    <property type="entry name" value="(2r)-phospho-3-sulfolactate synthase ComA"/>
    <property type="match status" value="1"/>
</dbReference>
<dbReference type="Pfam" id="PF02679">
    <property type="entry name" value="ComA"/>
    <property type="match status" value="1"/>
</dbReference>
<dbReference type="InterPro" id="IPR003830">
    <property type="entry name" value="ComA_synth"/>
</dbReference>
<protein>
    <submittedName>
        <fullName evidence="2">Phosphosulfolactate synthase</fullName>
    </submittedName>
</protein>